<feature type="compositionally biased region" description="Low complexity" evidence="1">
    <location>
        <begin position="42"/>
        <end position="57"/>
    </location>
</feature>
<reference evidence="3 4" key="1">
    <citation type="submission" date="2017-06" db="EMBL/GenBank/DDBJ databases">
        <title>Streptomyces albireticuli Genome sequencing and assembly.</title>
        <authorList>
            <person name="Wang Y."/>
            <person name="Du B."/>
            <person name="Ding Y."/>
            <person name="Liu H."/>
            <person name="Hou Q."/>
            <person name="Liu K."/>
            <person name="Yao L."/>
            <person name="Wang C."/>
        </authorList>
    </citation>
    <scope>NUCLEOTIDE SEQUENCE [LARGE SCALE GENOMIC DNA]</scope>
    <source>
        <strain evidence="3 4">MDJK11</strain>
    </source>
</reference>
<dbReference type="InterPro" id="IPR037069">
    <property type="entry name" value="AcylCoA_DH/ox_N_sf"/>
</dbReference>
<dbReference type="GO" id="GO:0016627">
    <property type="term" value="F:oxidoreductase activity, acting on the CH-CH group of donors"/>
    <property type="evidence" value="ECO:0007669"/>
    <property type="project" value="InterPro"/>
</dbReference>
<evidence type="ECO:0000313" key="3">
    <source>
        <dbReference type="EMBL" id="ARZ71947.1"/>
    </source>
</evidence>
<feature type="region of interest" description="Disordered" evidence="1">
    <location>
        <begin position="38"/>
        <end position="66"/>
    </location>
</feature>
<dbReference type="InterPro" id="IPR013786">
    <property type="entry name" value="AcylCoA_DH/ox_N"/>
</dbReference>
<dbReference type="InterPro" id="IPR009100">
    <property type="entry name" value="AcylCoA_DH/oxidase_NM_dom_sf"/>
</dbReference>
<dbReference type="KEGG" id="salj:SMD11_6371"/>
<dbReference type="AlphaFoldDB" id="A0A1Z2LCC1"/>
<proteinExistence type="predicted"/>
<dbReference type="SUPFAM" id="SSF56645">
    <property type="entry name" value="Acyl-CoA dehydrogenase NM domain-like"/>
    <property type="match status" value="1"/>
</dbReference>
<gene>
    <name evidence="3" type="ORF">SMD11_6371</name>
</gene>
<dbReference type="GO" id="GO:0050660">
    <property type="term" value="F:flavin adenine dinucleotide binding"/>
    <property type="evidence" value="ECO:0007669"/>
    <property type="project" value="InterPro"/>
</dbReference>
<evidence type="ECO:0000259" key="2">
    <source>
        <dbReference type="Pfam" id="PF02771"/>
    </source>
</evidence>
<feature type="domain" description="Acyl-CoA dehydrogenase/oxidase N-terminal" evidence="2">
    <location>
        <begin position="9"/>
        <end position="43"/>
    </location>
</feature>
<evidence type="ECO:0000313" key="4">
    <source>
        <dbReference type="Proteomes" id="UP000195755"/>
    </source>
</evidence>
<dbReference type="EMBL" id="CP021744">
    <property type="protein sequence ID" value="ARZ71947.1"/>
    <property type="molecule type" value="Genomic_DNA"/>
</dbReference>
<dbReference type="Pfam" id="PF02771">
    <property type="entry name" value="Acyl-CoA_dh_N"/>
    <property type="match status" value="1"/>
</dbReference>
<name>A0A1Z2LCC1_9ACTN</name>
<organism evidence="3 4">
    <name type="scientific">Streptomyces albireticuli</name>
    <dbReference type="NCBI Taxonomy" id="1940"/>
    <lineage>
        <taxon>Bacteria</taxon>
        <taxon>Bacillati</taxon>
        <taxon>Actinomycetota</taxon>
        <taxon>Actinomycetes</taxon>
        <taxon>Kitasatosporales</taxon>
        <taxon>Streptomycetaceae</taxon>
        <taxon>Streptomyces</taxon>
    </lineage>
</organism>
<dbReference type="Gene3D" id="1.10.540.10">
    <property type="entry name" value="Acyl-CoA dehydrogenase/oxidase, N-terminal domain"/>
    <property type="match status" value="1"/>
</dbReference>
<protein>
    <submittedName>
        <fullName evidence="3">Acyl-CoA dehydrogenase</fullName>
    </submittedName>
</protein>
<evidence type="ECO:0000256" key="1">
    <source>
        <dbReference type="SAM" id="MobiDB-lite"/>
    </source>
</evidence>
<sequence length="66" mass="7074">MTAVTTLLTEDQTALVDTTLDFAREHLAPHAVAWDQEKHFPSTSCARARNSASAASTYGRTRAAPG</sequence>
<accession>A0A1Z2LCC1</accession>
<dbReference type="Proteomes" id="UP000195755">
    <property type="component" value="Chromosome"/>
</dbReference>